<keyword evidence="2" id="KW-1185">Reference proteome</keyword>
<evidence type="ECO:0000313" key="2">
    <source>
        <dbReference type="Proteomes" id="UP000075920"/>
    </source>
</evidence>
<protein>
    <submittedName>
        <fullName evidence="1">Uncharacterized protein</fullName>
    </submittedName>
</protein>
<evidence type="ECO:0000313" key="1">
    <source>
        <dbReference type="EnsemblMetazoa" id="AMIN014535-PA"/>
    </source>
</evidence>
<reference evidence="2" key="1">
    <citation type="submission" date="2013-03" db="EMBL/GenBank/DDBJ databases">
        <title>The Genome Sequence of Anopheles minimus MINIMUS1.</title>
        <authorList>
            <consortium name="The Broad Institute Genomics Platform"/>
            <person name="Neafsey D.E."/>
            <person name="Walton C."/>
            <person name="Walker B."/>
            <person name="Young S.K."/>
            <person name="Zeng Q."/>
            <person name="Gargeya S."/>
            <person name="Fitzgerald M."/>
            <person name="Haas B."/>
            <person name="Abouelleil A."/>
            <person name="Allen A.W."/>
            <person name="Alvarado L."/>
            <person name="Arachchi H.M."/>
            <person name="Berlin A.M."/>
            <person name="Chapman S.B."/>
            <person name="Gainer-Dewar J."/>
            <person name="Goldberg J."/>
            <person name="Griggs A."/>
            <person name="Gujja S."/>
            <person name="Hansen M."/>
            <person name="Howarth C."/>
            <person name="Imamovic A."/>
            <person name="Ireland A."/>
            <person name="Larimer J."/>
            <person name="McCowan C."/>
            <person name="Murphy C."/>
            <person name="Pearson M."/>
            <person name="Poon T.W."/>
            <person name="Priest M."/>
            <person name="Roberts A."/>
            <person name="Saif S."/>
            <person name="Shea T."/>
            <person name="Sisk P."/>
            <person name="Sykes S."/>
            <person name="Wortman J."/>
            <person name="Nusbaum C."/>
            <person name="Birren B."/>
        </authorList>
    </citation>
    <scope>NUCLEOTIDE SEQUENCE [LARGE SCALE GENOMIC DNA]</scope>
    <source>
        <strain evidence="2">MINIMUS1</strain>
    </source>
</reference>
<accession>A0A182WPD0</accession>
<proteinExistence type="predicted"/>
<dbReference type="EnsemblMetazoa" id="AMIN014535-RA">
    <property type="protein sequence ID" value="AMIN014535-PA"/>
    <property type="gene ID" value="AMIN014535"/>
</dbReference>
<organism evidence="1 2">
    <name type="scientific">Anopheles minimus</name>
    <dbReference type="NCBI Taxonomy" id="112268"/>
    <lineage>
        <taxon>Eukaryota</taxon>
        <taxon>Metazoa</taxon>
        <taxon>Ecdysozoa</taxon>
        <taxon>Arthropoda</taxon>
        <taxon>Hexapoda</taxon>
        <taxon>Insecta</taxon>
        <taxon>Pterygota</taxon>
        <taxon>Neoptera</taxon>
        <taxon>Endopterygota</taxon>
        <taxon>Diptera</taxon>
        <taxon>Nematocera</taxon>
        <taxon>Culicoidea</taxon>
        <taxon>Culicidae</taxon>
        <taxon>Anophelinae</taxon>
        <taxon>Anopheles</taxon>
    </lineage>
</organism>
<dbReference type="VEuPathDB" id="VectorBase:AMIN014535"/>
<name>A0A182WPD0_9DIPT</name>
<dbReference type="Proteomes" id="UP000075920">
    <property type="component" value="Unassembled WGS sequence"/>
</dbReference>
<dbReference type="AlphaFoldDB" id="A0A182WPD0"/>
<sequence>MEAGASQKSGPARWWTRIANATERDKDWPMCRQ</sequence>
<reference evidence="1" key="2">
    <citation type="submission" date="2020-05" db="UniProtKB">
        <authorList>
            <consortium name="EnsemblMetazoa"/>
        </authorList>
    </citation>
    <scope>IDENTIFICATION</scope>
    <source>
        <strain evidence="1">MINIMUS1</strain>
    </source>
</reference>